<dbReference type="PANTHER" id="PTHR45720:SF10">
    <property type="entry name" value="CHLORIDE CHANNEL PROTEIN 2"/>
    <property type="match status" value="1"/>
</dbReference>
<dbReference type="GO" id="GO:0005886">
    <property type="term" value="C:plasma membrane"/>
    <property type="evidence" value="ECO:0007669"/>
    <property type="project" value="TreeGrafter"/>
</dbReference>
<feature type="transmembrane region" description="Helical" evidence="7">
    <location>
        <begin position="299"/>
        <end position="320"/>
    </location>
</feature>
<dbReference type="Gene3D" id="1.10.3080.10">
    <property type="entry name" value="Clc chloride channel"/>
    <property type="match status" value="1"/>
</dbReference>
<dbReference type="InterPro" id="IPR001807">
    <property type="entry name" value="ClC"/>
</dbReference>
<dbReference type="AlphaFoldDB" id="A0A7R9BZS0"/>
<dbReference type="EMBL" id="OA887863">
    <property type="protein sequence ID" value="CAD7283667.1"/>
    <property type="molecule type" value="Genomic_DNA"/>
</dbReference>
<dbReference type="PANTHER" id="PTHR45720">
    <property type="entry name" value="CHLORIDE CHANNEL PROTEIN 2"/>
    <property type="match status" value="1"/>
</dbReference>
<evidence type="ECO:0000256" key="5">
    <source>
        <dbReference type="ARBA" id="ARBA00023136"/>
    </source>
</evidence>
<name>A0A7R9BZS0_9CRUS</name>
<reference evidence="8" key="1">
    <citation type="submission" date="2020-11" db="EMBL/GenBank/DDBJ databases">
        <authorList>
            <person name="Tran Van P."/>
        </authorList>
    </citation>
    <scope>NUCLEOTIDE SEQUENCE</scope>
</reference>
<dbReference type="InterPro" id="IPR014743">
    <property type="entry name" value="Cl-channel_core"/>
</dbReference>
<evidence type="ECO:0000256" key="4">
    <source>
        <dbReference type="ARBA" id="ARBA00022989"/>
    </source>
</evidence>
<proteinExistence type="predicted"/>
<protein>
    <recommendedName>
        <fullName evidence="10">Chloride channel protein</fullName>
    </recommendedName>
</protein>
<keyword evidence="4 7" id="KW-1133">Transmembrane helix</keyword>
<gene>
    <name evidence="8" type="ORF">NMOB1V02_LOCUS11280</name>
</gene>
<keyword evidence="6" id="KW-0175">Coiled coil</keyword>
<feature type="transmembrane region" description="Helical" evidence="7">
    <location>
        <begin position="68"/>
        <end position="90"/>
    </location>
</feature>
<evidence type="ECO:0008006" key="10">
    <source>
        <dbReference type="Google" id="ProtNLM"/>
    </source>
</evidence>
<dbReference type="Proteomes" id="UP000678499">
    <property type="component" value="Unassembled WGS sequence"/>
</dbReference>
<dbReference type="InterPro" id="IPR050970">
    <property type="entry name" value="Cl_channel_volt-gated"/>
</dbReference>
<dbReference type="SUPFAM" id="SSF81340">
    <property type="entry name" value="Clc chloride channel"/>
    <property type="match status" value="1"/>
</dbReference>
<dbReference type="EMBL" id="CAJPEX010005826">
    <property type="protein sequence ID" value="CAG0923819.1"/>
    <property type="molecule type" value="Genomic_DNA"/>
</dbReference>
<feature type="transmembrane region" description="Helical" evidence="7">
    <location>
        <begin position="111"/>
        <end position="132"/>
    </location>
</feature>
<evidence type="ECO:0000256" key="1">
    <source>
        <dbReference type="ARBA" id="ARBA00004141"/>
    </source>
</evidence>
<evidence type="ECO:0000313" key="9">
    <source>
        <dbReference type="Proteomes" id="UP000678499"/>
    </source>
</evidence>
<evidence type="ECO:0000313" key="8">
    <source>
        <dbReference type="EMBL" id="CAD7283667.1"/>
    </source>
</evidence>
<comment type="subcellular location">
    <subcellularLocation>
        <location evidence="1">Membrane</location>
        <topology evidence="1">Multi-pass membrane protein</topology>
    </subcellularLocation>
</comment>
<keyword evidence="5 7" id="KW-0472">Membrane</keyword>
<sequence length="376" mass="42341">MYGRYTRDLGEYIKAEARRLKRLEKQRKREEKQRTKELRKYRGKWATRLLAVVSFVWRNTFARLGEDWVFLAVLGLIMAVISFCVEYLVGLCNKARLWLYKDLVSHPVLQFMAWVSFPLFLILFSVGFTHIVSRQASGSGIPEMKTILRGVALKEYLTFRTLVAKVVGLTATLGAGMPLGKEGPFVHIASIVATLLGKLVTSFKGIYKNERRNTEMLAAACAVGVACTFSAPIGGVLFSIEVTAVYFAVRNYWRGFFAAVNAALIFRLIGIWLKEEATITALFATSFAANFPFDPQELVVFSLMGVFSGFTGALWVWLHRRYVKFIRKSKRMKKFLERNRFLYPAVVAVCISSLTCPLSLGQFMAGELTTHGQASG</sequence>
<dbReference type="GO" id="GO:0005247">
    <property type="term" value="F:voltage-gated chloride channel activity"/>
    <property type="evidence" value="ECO:0007669"/>
    <property type="project" value="TreeGrafter"/>
</dbReference>
<evidence type="ECO:0000256" key="2">
    <source>
        <dbReference type="ARBA" id="ARBA00022692"/>
    </source>
</evidence>
<feature type="transmembrane region" description="Helical" evidence="7">
    <location>
        <begin position="252"/>
        <end position="270"/>
    </location>
</feature>
<dbReference type="PRINTS" id="PR00762">
    <property type="entry name" value="CLCHANNEL"/>
</dbReference>
<feature type="coiled-coil region" evidence="6">
    <location>
        <begin position="13"/>
        <end position="40"/>
    </location>
</feature>
<dbReference type="FunFam" id="1.10.3080.10:FF:000042">
    <property type="entry name" value="Chloride channel protein"/>
    <property type="match status" value="1"/>
</dbReference>
<evidence type="ECO:0000256" key="7">
    <source>
        <dbReference type="SAM" id="Phobius"/>
    </source>
</evidence>
<keyword evidence="2 7" id="KW-0812">Transmembrane</keyword>
<feature type="transmembrane region" description="Helical" evidence="7">
    <location>
        <begin position="341"/>
        <end position="360"/>
    </location>
</feature>
<organism evidence="8">
    <name type="scientific">Notodromas monacha</name>
    <dbReference type="NCBI Taxonomy" id="399045"/>
    <lineage>
        <taxon>Eukaryota</taxon>
        <taxon>Metazoa</taxon>
        <taxon>Ecdysozoa</taxon>
        <taxon>Arthropoda</taxon>
        <taxon>Crustacea</taxon>
        <taxon>Oligostraca</taxon>
        <taxon>Ostracoda</taxon>
        <taxon>Podocopa</taxon>
        <taxon>Podocopida</taxon>
        <taxon>Cypridocopina</taxon>
        <taxon>Cypridoidea</taxon>
        <taxon>Cyprididae</taxon>
        <taxon>Notodromas</taxon>
    </lineage>
</organism>
<dbReference type="Pfam" id="PF00654">
    <property type="entry name" value="Voltage_CLC"/>
    <property type="match status" value="1"/>
</dbReference>
<dbReference type="OrthoDB" id="4564at2759"/>
<accession>A0A7R9BZS0</accession>
<feature type="transmembrane region" description="Helical" evidence="7">
    <location>
        <begin position="217"/>
        <end position="240"/>
    </location>
</feature>
<evidence type="ECO:0000256" key="6">
    <source>
        <dbReference type="SAM" id="Coils"/>
    </source>
</evidence>
<keyword evidence="3" id="KW-0677">Repeat</keyword>
<evidence type="ECO:0000256" key="3">
    <source>
        <dbReference type="ARBA" id="ARBA00022737"/>
    </source>
</evidence>
<keyword evidence="9" id="KW-1185">Reference proteome</keyword>